<dbReference type="SUPFAM" id="SSF56219">
    <property type="entry name" value="DNase I-like"/>
    <property type="match status" value="1"/>
</dbReference>
<feature type="region of interest" description="Disordered" evidence="2">
    <location>
        <begin position="158"/>
        <end position="234"/>
    </location>
</feature>
<keyword evidence="1" id="KW-0175">Coiled coil</keyword>
<protein>
    <recommendedName>
        <fullName evidence="3">Endonuclease/exonuclease/phosphatase domain-containing protein</fullName>
    </recommendedName>
</protein>
<evidence type="ECO:0000259" key="3">
    <source>
        <dbReference type="Pfam" id="PF03372"/>
    </source>
</evidence>
<evidence type="ECO:0000256" key="1">
    <source>
        <dbReference type="SAM" id="Coils"/>
    </source>
</evidence>
<feature type="compositionally biased region" description="Basic residues" evidence="2">
    <location>
        <begin position="166"/>
        <end position="175"/>
    </location>
</feature>
<dbReference type="InterPro" id="IPR036691">
    <property type="entry name" value="Endo/exonu/phosph_ase_sf"/>
</dbReference>
<keyword evidence="6" id="KW-1185">Reference proteome</keyword>
<dbReference type="InterPro" id="IPR005135">
    <property type="entry name" value="Endo/exonuclease/phosphatase"/>
</dbReference>
<gene>
    <name evidence="4" type="ORF">C1SCF055_LOCUS40266</name>
</gene>
<dbReference type="PANTHER" id="PTHR47027">
    <property type="entry name" value="REVERSE TRANSCRIPTASE DOMAIN-CONTAINING PROTEIN"/>
    <property type="match status" value="1"/>
</dbReference>
<accession>A0A9P1DV73</accession>
<dbReference type="GO" id="GO:0003824">
    <property type="term" value="F:catalytic activity"/>
    <property type="evidence" value="ECO:0007669"/>
    <property type="project" value="InterPro"/>
</dbReference>
<reference evidence="5 6" key="2">
    <citation type="submission" date="2024-05" db="EMBL/GenBank/DDBJ databases">
        <authorList>
            <person name="Chen Y."/>
            <person name="Shah S."/>
            <person name="Dougan E. K."/>
            <person name="Thang M."/>
            <person name="Chan C."/>
        </authorList>
    </citation>
    <scope>NUCLEOTIDE SEQUENCE [LARGE SCALE GENOMIC DNA]</scope>
</reference>
<proteinExistence type="predicted"/>
<feature type="region of interest" description="Disordered" evidence="2">
    <location>
        <begin position="580"/>
        <end position="603"/>
    </location>
</feature>
<comment type="caution">
    <text evidence="4">The sequence shown here is derived from an EMBL/GenBank/DDBJ whole genome shotgun (WGS) entry which is preliminary data.</text>
</comment>
<feature type="domain" description="Endonuclease/exonuclease/phosphatase" evidence="3">
    <location>
        <begin position="938"/>
        <end position="1157"/>
    </location>
</feature>
<dbReference type="EMBL" id="CAMXCT030006532">
    <property type="protein sequence ID" value="CAL4802750.1"/>
    <property type="molecule type" value="Genomic_DNA"/>
</dbReference>
<evidence type="ECO:0000313" key="4">
    <source>
        <dbReference type="EMBL" id="CAI4015438.1"/>
    </source>
</evidence>
<feature type="compositionally biased region" description="Pro residues" evidence="2">
    <location>
        <begin position="203"/>
        <end position="216"/>
    </location>
</feature>
<evidence type="ECO:0000256" key="2">
    <source>
        <dbReference type="SAM" id="MobiDB-lite"/>
    </source>
</evidence>
<name>A0A9P1DV73_9DINO</name>
<sequence length="2242" mass="256015">MSPCYLRPAQVLLPKAKMWRKDGSSDQAPTLVETRTRSTGTIWAAFRVPPLRLELQRCIGDWRLDWWMWLISVLLVFTFASYDIDNQLTKEKDVYYIKKIMDMIDSYPWHCACGRLNGKRHTHCPACKGHWSAGTPHSNEPKSPRVYHSSTEYNTGWDWTNNQQKATKKGKKNQRWRSESARRSGKGKGKGFKGQDATLPSPFAQPAPPAIPPWPNPEATTAQQQAPIAPATSAAHHAELLSAVRKHYPDLSQAPEDIQKAVDKSEKATTKVLTSDLNKASKQVGKAARQLSTVKDARALHRQNWLKHLRDSVASWQKQLQLFKDQQKEHGEQLTKAQKELNTARRHLQNLNKQAAEIGAPVSTETGEVMANPADQDNCPNFEAEAQALVQQVQESLEQSIAAASADKPVELMSDEEEEDADLCLRNNLHEPLMEKKATEEADAYCRNHCRDAASHSDLRTLIRCHSIHWDPKFISEPVALGRATLLRSEVLSYVNPATIVRPHLEPKANLKSCIKNCNWMQRKPRVTFLPFCEVIDSFYPPRLQPHGDEGQQNIKVSDFHDELHDDSSFMARRPRLIQPSDSSEIDSDFDDQAPTSPSSFPEHHAWQSAHVYDLKANYGHGRVHTTPPEAVFSDIRRLLGYCFHDVADIYDINPPPDDLRAANTAPFLLLAHDDVRFGDNRRAILVDVELHGPNWDSTIEIDRYTTLIPTPIHRSLILKIAGVLQYCTTMKNRCLLWHRGSLIPAKSKGNIDLHHGDYVRIAVPPFQYENVRWNNFRKKVDHYNLTNSHNTGSVILKHYGRQSSQFLWLHRSWRTKLTSPLHFSSIGMFMPELGQGILRHPWNECADALAGWAASHPDRAGWSTFWEVWLNDEDKLCALQWIWYAELMQCNDPRVPRLFNGNLISLVPRIPIDEHDLNAPGSAEPLATSISVNLTIATANVLTLDQSSSSTSVTRQLLLMQQFHQAHCTIVGVQETRHRHLAGHNNELYHIFGHCADERGQDGIQLWISKQLPYTSEGDRIGREDVRILDSGPSFLVAKIKTTRWTFIVVTCRAPHSGRPRYEAVNFWRHLDTLLKKKGGGHPIFFCGDTNAHLGEVITDSVGDFHPVCENQAGQVFHEWLLQYELFVPATFSDHHQGESATFCSPHGHETRIDYVALPLSLSYDKLVSRVSDEIDLSIARCDHRAVICQVHFVTASRQDRPRSRNVPLDVHDLTRNLAHAEYQHFLHSSITVPNWSLDPHSSAAWLSTSTSAVLPQLAKPRVQWRRKSHISTETWCLVDQKKNLFKQLRALKKAKHQTILRACFVGWRTWRCDAGHIAQFERDLPVWFRLHDLSVATTQRDFKNAAQAAQKAIRHEDGKFYQQIADQTTRTFPAEGLNGSPLADIGFNLMMSALLSEIQAGLMQIEDCTQGATELGTYVPPIAWMDDVAICLTTSQAIQLVPLIQDTTKIVHAAFRKRGLTLNLDKGKSELIVMFRGPGAVAQRTLLFDIENQPRVTTTTETHILSMRVISSYRHLGVRFAMNLDYDREVIARVGAAHQAFAQMRKAIFCNKAIPLPGRLVLFQSLVLSRLLYGCAVWAELSAASYRKLEATVTGFYRRICNTGFWSSDHLTDQAFLQSSRLVSFRIFWARHRLCYLHHLASHGHTFHKSLLLMEFQNEKGWLFEVADDLRWMAKFHELPFDIPVDRAGWISAWSALRDCRPWRKWVVTAVAKHLEQEKIAYEIGFYHRQIQTELEEAGMELAPAPSSLDARKQKMVRRELQQVWDEGQPDYAWWEPNQSTELTARCHQAFDDCLQRWFAGDQPDIVSFHNLFFATMFSLDIPEFQAARLFIHWSETCFADFVPHEDQLDYMAALDEAMMTLLEDLHIWKLRLRYHQLQRQLLFLEQEEDEQRHNDAPQDVNKRKARLHPIETCYDQMKEQELQRRAWRMTTRPNRRAAPVQGPYFVIHFYAGRRREADFHFYMSKLIADCPQAWANHITVISLDTAIDSSMNVHSERLWSWLLSTAKEGRILGFLLGPPCETWSSARHELNHADDGALLQGPRPLRHAEACWGIPGLYLRELKQLSVGSCLLLRGLWLCIPIALTGGAVMLEHPAPPYQEDRPSIFRTGLVTLLLREGWLFRRHTFQQWRHGSKGVKPTTLLFANNKIPDVLAEFALRGIERPTEALIGRNESGKFKTEVAKEYPSNLCSCFATAIWRHIEKLPLGIEGEAPSCFAVELADASARVDPDRSYLPDYQPQ</sequence>
<feature type="coiled-coil region" evidence="1">
    <location>
        <begin position="1870"/>
        <end position="1897"/>
    </location>
</feature>
<evidence type="ECO:0000313" key="6">
    <source>
        <dbReference type="Proteomes" id="UP001152797"/>
    </source>
</evidence>
<dbReference type="Gene3D" id="3.60.10.10">
    <property type="entry name" value="Endonuclease/exonuclease/phosphatase"/>
    <property type="match status" value="1"/>
</dbReference>
<dbReference type="Proteomes" id="UP001152797">
    <property type="component" value="Unassembled WGS sequence"/>
</dbReference>
<reference evidence="4" key="1">
    <citation type="submission" date="2022-10" db="EMBL/GenBank/DDBJ databases">
        <authorList>
            <person name="Chen Y."/>
            <person name="Dougan E. K."/>
            <person name="Chan C."/>
            <person name="Rhodes N."/>
            <person name="Thang M."/>
        </authorList>
    </citation>
    <scope>NUCLEOTIDE SEQUENCE</scope>
</reference>
<dbReference type="EMBL" id="CAMXCT010006532">
    <property type="protein sequence ID" value="CAI4015438.1"/>
    <property type="molecule type" value="Genomic_DNA"/>
</dbReference>
<feature type="coiled-coil region" evidence="1">
    <location>
        <begin position="306"/>
        <end position="354"/>
    </location>
</feature>
<feature type="compositionally biased region" description="Low complexity" evidence="2">
    <location>
        <begin position="217"/>
        <end position="234"/>
    </location>
</feature>
<organism evidence="4">
    <name type="scientific">Cladocopium goreaui</name>
    <dbReference type="NCBI Taxonomy" id="2562237"/>
    <lineage>
        <taxon>Eukaryota</taxon>
        <taxon>Sar</taxon>
        <taxon>Alveolata</taxon>
        <taxon>Dinophyceae</taxon>
        <taxon>Suessiales</taxon>
        <taxon>Symbiodiniaceae</taxon>
        <taxon>Cladocopium</taxon>
    </lineage>
</organism>
<dbReference type="OrthoDB" id="1421278at2759"/>
<evidence type="ECO:0000313" key="5">
    <source>
        <dbReference type="EMBL" id="CAL4802750.1"/>
    </source>
</evidence>
<dbReference type="EMBL" id="CAMXCT020006532">
    <property type="protein sequence ID" value="CAL1168813.1"/>
    <property type="molecule type" value="Genomic_DNA"/>
</dbReference>
<dbReference type="Pfam" id="PF03372">
    <property type="entry name" value="Exo_endo_phos"/>
    <property type="match status" value="1"/>
</dbReference>
<dbReference type="PANTHER" id="PTHR47027:SF20">
    <property type="entry name" value="REVERSE TRANSCRIPTASE-LIKE PROTEIN WITH RNA-DIRECTED DNA POLYMERASE DOMAIN"/>
    <property type="match status" value="1"/>
</dbReference>